<organism evidence="1 2">
    <name type="scientific">Lentinula edodes</name>
    <name type="common">Shiitake mushroom</name>
    <name type="synonym">Lentinus edodes</name>
    <dbReference type="NCBI Taxonomy" id="5353"/>
    <lineage>
        <taxon>Eukaryota</taxon>
        <taxon>Fungi</taxon>
        <taxon>Dikarya</taxon>
        <taxon>Basidiomycota</taxon>
        <taxon>Agaricomycotina</taxon>
        <taxon>Agaricomycetes</taxon>
        <taxon>Agaricomycetidae</taxon>
        <taxon>Agaricales</taxon>
        <taxon>Marasmiineae</taxon>
        <taxon>Omphalotaceae</taxon>
        <taxon>Lentinula</taxon>
    </lineage>
</organism>
<reference evidence="1 2" key="1">
    <citation type="submission" date="2016-08" db="EMBL/GenBank/DDBJ databases">
        <authorList>
            <consortium name="Lentinula edodes genome sequencing consortium"/>
            <person name="Sakamoto Y."/>
            <person name="Nakade K."/>
            <person name="Sato S."/>
            <person name="Yoshida Y."/>
            <person name="Miyazaki K."/>
            <person name="Natsume S."/>
            <person name="Konno N."/>
        </authorList>
    </citation>
    <scope>NUCLEOTIDE SEQUENCE [LARGE SCALE GENOMIC DNA]</scope>
    <source>
        <strain evidence="1 2">NBRC 111202</strain>
    </source>
</reference>
<reference evidence="1 2" key="2">
    <citation type="submission" date="2017-02" db="EMBL/GenBank/DDBJ databases">
        <title>A genome survey and senescence transcriptome analysis in Lentinula edodes.</title>
        <authorList>
            <person name="Sakamoto Y."/>
            <person name="Nakade K."/>
            <person name="Sato S."/>
            <person name="Yoshida Y."/>
            <person name="Miyazaki K."/>
            <person name="Natsume S."/>
            <person name="Konno N."/>
        </authorList>
    </citation>
    <scope>NUCLEOTIDE SEQUENCE [LARGE SCALE GENOMIC DNA]</scope>
    <source>
        <strain evidence="1 2">NBRC 111202</strain>
    </source>
</reference>
<sequence>MGLNRLTFTGHILAKSLFQFHGGDTFYLSSAIGSQGFLIGSKIRTNSELTYHGGTWAGKRSMYIHYTINLLQKDKFNDYRTNRWAWRGFCTPDAQSKTRGPACVGRK</sequence>
<keyword evidence="2" id="KW-1185">Reference proteome</keyword>
<proteinExistence type="predicted"/>
<accession>A0A1Q3EPC6</accession>
<dbReference type="Proteomes" id="UP000188533">
    <property type="component" value="Unassembled WGS sequence"/>
</dbReference>
<gene>
    <name evidence="1" type="ORF">LENED_011172</name>
</gene>
<evidence type="ECO:0000313" key="2">
    <source>
        <dbReference type="Proteomes" id="UP000188533"/>
    </source>
</evidence>
<evidence type="ECO:0000313" key="1">
    <source>
        <dbReference type="EMBL" id="GAW09046.1"/>
    </source>
</evidence>
<comment type="caution">
    <text evidence="1">The sequence shown here is derived from an EMBL/GenBank/DDBJ whole genome shotgun (WGS) entry which is preliminary data.</text>
</comment>
<dbReference type="EMBL" id="BDGU01000981">
    <property type="protein sequence ID" value="GAW09046.1"/>
    <property type="molecule type" value="Genomic_DNA"/>
</dbReference>
<dbReference type="AlphaFoldDB" id="A0A1Q3EPC6"/>
<protein>
    <submittedName>
        <fullName evidence="1">Uncharacterized protein</fullName>
    </submittedName>
</protein>
<name>A0A1Q3EPC6_LENED</name>